<sequence length="102" mass="11803">MSHNPGPKGMENWTRDDTGDPTTQDRNYETRCLDYKNSLLGDELDTRNNLTGSHTTRLQGDKIGCPRTRLEQGTRQELELELEEYLLGGHDSLSSQDWYWQD</sequence>
<evidence type="ECO:0000313" key="2">
    <source>
        <dbReference type="EMBL" id="KAH7373523.1"/>
    </source>
</evidence>
<dbReference type="EMBL" id="CM035422">
    <property type="protein sequence ID" value="KAH7373523.1"/>
    <property type="molecule type" value="Genomic_DNA"/>
</dbReference>
<keyword evidence="3" id="KW-1185">Reference proteome</keyword>
<feature type="region of interest" description="Disordered" evidence="1">
    <location>
        <begin position="1"/>
        <end position="29"/>
    </location>
</feature>
<gene>
    <name evidence="2" type="ORF">KP509_17G060300</name>
</gene>
<dbReference type="AlphaFoldDB" id="A0A8T2SW65"/>
<name>A0A8T2SW65_CERRI</name>
<proteinExistence type="predicted"/>
<evidence type="ECO:0000256" key="1">
    <source>
        <dbReference type="SAM" id="MobiDB-lite"/>
    </source>
</evidence>
<evidence type="ECO:0000313" key="3">
    <source>
        <dbReference type="Proteomes" id="UP000825935"/>
    </source>
</evidence>
<protein>
    <submittedName>
        <fullName evidence="2">Uncharacterized protein</fullName>
    </submittedName>
</protein>
<dbReference type="Proteomes" id="UP000825935">
    <property type="component" value="Chromosome 17"/>
</dbReference>
<reference evidence="2" key="1">
    <citation type="submission" date="2021-08" db="EMBL/GenBank/DDBJ databases">
        <title>WGS assembly of Ceratopteris richardii.</title>
        <authorList>
            <person name="Marchant D.B."/>
            <person name="Chen G."/>
            <person name="Jenkins J."/>
            <person name="Shu S."/>
            <person name="Leebens-Mack J."/>
            <person name="Grimwood J."/>
            <person name="Schmutz J."/>
            <person name="Soltis P."/>
            <person name="Soltis D."/>
            <person name="Chen Z.-H."/>
        </authorList>
    </citation>
    <scope>NUCLEOTIDE SEQUENCE</scope>
    <source>
        <strain evidence="2">Whitten #5841</strain>
        <tissue evidence="2">Leaf</tissue>
    </source>
</reference>
<comment type="caution">
    <text evidence="2">The sequence shown here is derived from an EMBL/GenBank/DDBJ whole genome shotgun (WGS) entry which is preliminary data.</text>
</comment>
<accession>A0A8T2SW65</accession>
<organism evidence="2 3">
    <name type="scientific">Ceratopteris richardii</name>
    <name type="common">Triangle waterfern</name>
    <dbReference type="NCBI Taxonomy" id="49495"/>
    <lineage>
        <taxon>Eukaryota</taxon>
        <taxon>Viridiplantae</taxon>
        <taxon>Streptophyta</taxon>
        <taxon>Embryophyta</taxon>
        <taxon>Tracheophyta</taxon>
        <taxon>Polypodiopsida</taxon>
        <taxon>Polypodiidae</taxon>
        <taxon>Polypodiales</taxon>
        <taxon>Pteridineae</taxon>
        <taxon>Pteridaceae</taxon>
        <taxon>Parkerioideae</taxon>
        <taxon>Ceratopteris</taxon>
    </lineage>
</organism>